<dbReference type="PANTHER" id="PTHR39201:SF1">
    <property type="entry name" value="FLAVODOXIN-LIKE DOMAIN-CONTAINING PROTEIN"/>
    <property type="match status" value="1"/>
</dbReference>
<dbReference type="InterPro" id="IPR029039">
    <property type="entry name" value="Flavoprotein-like_sf"/>
</dbReference>
<reference evidence="3" key="2">
    <citation type="journal article" date="2021" name="PeerJ">
        <title>Extensive microbial diversity within the chicken gut microbiome revealed by metagenomics and culture.</title>
        <authorList>
            <person name="Gilroy R."/>
            <person name="Ravi A."/>
            <person name="Getino M."/>
            <person name="Pursley I."/>
            <person name="Horton D.L."/>
            <person name="Alikhan N.F."/>
            <person name="Baker D."/>
            <person name="Gharbi K."/>
            <person name="Hall N."/>
            <person name="Watson M."/>
            <person name="Adriaenssens E.M."/>
            <person name="Foster-Nyarko E."/>
            <person name="Jarju S."/>
            <person name="Secka A."/>
            <person name="Antonio M."/>
            <person name="Oren A."/>
            <person name="Chaudhuri R.R."/>
            <person name="La Ragione R."/>
            <person name="Hildebrand F."/>
            <person name="Pallen M.J."/>
        </authorList>
    </citation>
    <scope>NUCLEOTIDE SEQUENCE</scope>
    <source>
        <strain evidence="3">35461</strain>
    </source>
</reference>
<reference evidence="3" key="1">
    <citation type="submission" date="2020-10" db="EMBL/GenBank/DDBJ databases">
        <authorList>
            <person name="Gilroy R."/>
        </authorList>
    </citation>
    <scope>NUCLEOTIDE SEQUENCE</scope>
    <source>
        <strain evidence="3">35461</strain>
    </source>
</reference>
<evidence type="ECO:0000259" key="2">
    <source>
        <dbReference type="PROSITE" id="PS50902"/>
    </source>
</evidence>
<dbReference type="PROSITE" id="PS51318">
    <property type="entry name" value="TAT"/>
    <property type="match status" value="1"/>
</dbReference>
<dbReference type="Gene3D" id="3.40.50.360">
    <property type="match status" value="1"/>
</dbReference>
<dbReference type="EMBL" id="DVOR01000211">
    <property type="protein sequence ID" value="HIV09745.1"/>
    <property type="molecule type" value="Genomic_DNA"/>
</dbReference>
<evidence type="ECO:0000256" key="1">
    <source>
        <dbReference type="SAM" id="SignalP"/>
    </source>
</evidence>
<organism evidence="3 4">
    <name type="scientific">Candidatus Spyradenecus faecavium</name>
    <dbReference type="NCBI Taxonomy" id="2840947"/>
    <lineage>
        <taxon>Bacteria</taxon>
        <taxon>Pseudomonadati</taxon>
        <taxon>Lentisphaerota</taxon>
        <taxon>Lentisphaeria</taxon>
        <taxon>Lentisphaerales</taxon>
        <taxon>Lentisphaeraceae</taxon>
        <taxon>Lentisphaeraceae incertae sedis</taxon>
        <taxon>Candidatus Spyradenecus</taxon>
    </lineage>
</organism>
<dbReference type="GO" id="GO:0010181">
    <property type="term" value="F:FMN binding"/>
    <property type="evidence" value="ECO:0007669"/>
    <property type="project" value="InterPro"/>
</dbReference>
<dbReference type="PROSITE" id="PS51257">
    <property type="entry name" value="PROKAR_LIPOPROTEIN"/>
    <property type="match status" value="1"/>
</dbReference>
<dbReference type="Pfam" id="PF12682">
    <property type="entry name" value="Flavodoxin_4"/>
    <property type="match status" value="1"/>
</dbReference>
<comment type="caution">
    <text evidence="3">The sequence shown here is derived from an EMBL/GenBank/DDBJ whole genome shotgun (WGS) entry which is preliminary data.</text>
</comment>
<keyword evidence="1" id="KW-0732">Signal</keyword>
<dbReference type="AlphaFoldDB" id="A0A9D1T2S9"/>
<evidence type="ECO:0000313" key="4">
    <source>
        <dbReference type="Proteomes" id="UP000886845"/>
    </source>
</evidence>
<proteinExistence type="predicted"/>
<dbReference type="InterPro" id="IPR008254">
    <property type="entry name" value="Flavodoxin/NO_synth"/>
</dbReference>
<feature type="domain" description="Flavodoxin-like" evidence="2">
    <location>
        <begin position="51"/>
        <end position="204"/>
    </location>
</feature>
<sequence>MTRRHFLMNTVALAAGAAVAGCAKAEDPATGVGAARPEAKGSAGAAAKGRVVVAYYSWSGNTKALAGLVAAAVGGELFEISPKVAYPEAYRACTEQAKREIAAGARPELAAWPDFAKYDVVLVGSPNWWGTIAPPVSTFVENPALAGKRMALFQTHGGGGAQRCGQDFKKQAKGNVVAEPLIVTGSRAARAQAEAAKWAHAIVG</sequence>
<evidence type="ECO:0000313" key="3">
    <source>
        <dbReference type="EMBL" id="HIV09745.1"/>
    </source>
</evidence>
<dbReference type="PROSITE" id="PS50902">
    <property type="entry name" value="FLAVODOXIN_LIKE"/>
    <property type="match status" value="1"/>
</dbReference>
<dbReference type="InterPro" id="IPR006311">
    <property type="entry name" value="TAT_signal"/>
</dbReference>
<feature type="chain" id="PRO_5038359474" evidence="1">
    <location>
        <begin position="26"/>
        <end position="204"/>
    </location>
</feature>
<dbReference type="Proteomes" id="UP000886845">
    <property type="component" value="Unassembled WGS sequence"/>
</dbReference>
<feature type="signal peptide" evidence="1">
    <location>
        <begin position="1"/>
        <end position="25"/>
    </location>
</feature>
<name>A0A9D1T2S9_9BACT</name>
<accession>A0A9D1T2S9</accession>
<protein>
    <submittedName>
        <fullName evidence="3">Flavodoxin</fullName>
    </submittedName>
</protein>
<dbReference type="PANTHER" id="PTHR39201">
    <property type="entry name" value="EXPORTED PROTEIN-RELATED"/>
    <property type="match status" value="1"/>
</dbReference>
<dbReference type="SUPFAM" id="SSF52218">
    <property type="entry name" value="Flavoproteins"/>
    <property type="match status" value="1"/>
</dbReference>
<gene>
    <name evidence="3" type="ORF">IAC79_06505</name>
</gene>